<dbReference type="Gene3D" id="3.40.50.2000">
    <property type="entry name" value="Glycogen Phosphorylase B"/>
    <property type="match status" value="2"/>
</dbReference>
<dbReference type="PANTHER" id="PTHR46401">
    <property type="entry name" value="GLYCOSYLTRANSFERASE WBBK-RELATED"/>
    <property type="match status" value="1"/>
</dbReference>
<protein>
    <submittedName>
        <fullName evidence="3">Glycosyltransferase family 4 protein</fullName>
    </submittedName>
</protein>
<dbReference type="Proteomes" id="UP001525566">
    <property type="component" value="Unassembled WGS sequence"/>
</dbReference>
<gene>
    <name evidence="3" type="ORF">N0B48_22355</name>
</gene>
<evidence type="ECO:0000313" key="3">
    <source>
        <dbReference type="EMBL" id="MCT2564650.1"/>
    </source>
</evidence>
<feature type="domain" description="Glycosyl transferase family 1" evidence="2">
    <location>
        <begin position="205"/>
        <end position="369"/>
    </location>
</feature>
<accession>A0ABT2J1D0</accession>
<dbReference type="InterPro" id="IPR001296">
    <property type="entry name" value="Glyco_trans_1"/>
</dbReference>
<dbReference type="Pfam" id="PF00534">
    <property type="entry name" value="Glycos_transf_1"/>
    <property type="match status" value="1"/>
</dbReference>
<reference evidence="3 4" key="1">
    <citation type="submission" date="2022-09" db="EMBL/GenBank/DDBJ databases">
        <title>Chryseobacterium oleae sp.nov., isolated from the inter-root soil of Pyrola calliantha H. Andr. in Tibet.</title>
        <authorList>
            <person name="Li Z."/>
        </authorList>
    </citation>
    <scope>NUCLEOTIDE SEQUENCE [LARGE SCALE GENOMIC DNA]</scope>
    <source>
        <strain evidence="4">pc1-10</strain>
    </source>
</reference>
<keyword evidence="1" id="KW-0808">Transferase</keyword>
<sequence>MKVLIVTDFFGNDLTYIENELAKQYVKFGLEVFVICSLTDNPFDFFNDTYHSHKKKSVQISNGIKVYRLPYKINIKKRIKKFKGVYEILTLEKPDVIFFNSIQPDIKEAVKYKNETGCDIILYSETDYSNSANNWVSLNVLHKIIWKTIFHKYKKHISKIFFATPASSDFLKNVYNISHNETELLPLGCDYELSENVRNTFDRVAFRKKMGINNSDHVLITGGKLNPKKKTEIVIEAVNMLKKSDLHLIIFGTPDNGFEEYYEHLKKIGQNVNIHFTGWLSPDSFYEYMAISDIAVFPSSQSVLWQQAIGMHLPLIAGDSGWQDMSYLNFYDNIIKIEKENITPIKFADAVNQLISSPEDLIKMKKGAAKAAKEHLNYTILAKKTLEGSDHNFSK</sequence>
<dbReference type="RefSeq" id="WP_259841678.1">
    <property type="nucleotide sequence ID" value="NZ_JAOAMU010000009.1"/>
</dbReference>
<comment type="caution">
    <text evidence="3">The sequence shown here is derived from an EMBL/GenBank/DDBJ whole genome shotgun (WGS) entry which is preliminary data.</text>
</comment>
<keyword evidence="4" id="KW-1185">Reference proteome</keyword>
<proteinExistence type="predicted"/>
<dbReference type="EMBL" id="JAOAMU010000009">
    <property type="protein sequence ID" value="MCT2564650.1"/>
    <property type="molecule type" value="Genomic_DNA"/>
</dbReference>
<name>A0ABT2J1D0_9FLAO</name>
<dbReference type="CDD" id="cd03801">
    <property type="entry name" value="GT4_PimA-like"/>
    <property type="match status" value="1"/>
</dbReference>
<dbReference type="SUPFAM" id="SSF53756">
    <property type="entry name" value="UDP-Glycosyltransferase/glycogen phosphorylase"/>
    <property type="match status" value="1"/>
</dbReference>
<organism evidence="3 4">
    <name type="scientific">Chryseobacterium herbae</name>
    <dbReference type="NCBI Taxonomy" id="2976476"/>
    <lineage>
        <taxon>Bacteria</taxon>
        <taxon>Pseudomonadati</taxon>
        <taxon>Bacteroidota</taxon>
        <taxon>Flavobacteriia</taxon>
        <taxon>Flavobacteriales</taxon>
        <taxon>Weeksellaceae</taxon>
        <taxon>Chryseobacterium group</taxon>
        <taxon>Chryseobacterium</taxon>
    </lineage>
</organism>
<evidence type="ECO:0000256" key="1">
    <source>
        <dbReference type="ARBA" id="ARBA00022679"/>
    </source>
</evidence>
<evidence type="ECO:0000259" key="2">
    <source>
        <dbReference type="Pfam" id="PF00534"/>
    </source>
</evidence>
<dbReference type="PANTHER" id="PTHR46401:SF2">
    <property type="entry name" value="GLYCOSYLTRANSFERASE WBBK-RELATED"/>
    <property type="match status" value="1"/>
</dbReference>
<evidence type="ECO:0000313" key="4">
    <source>
        <dbReference type="Proteomes" id="UP001525566"/>
    </source>
</evidence>